<evidence type="ECO:0000259" key="4">
    <source>
        <dbReference type="PROSITE" id="PS50887"/>
    </source>
</evidence>
<keyword evidence="3" id="KW-0812">Transmembrane</keyword>
<dbReference type="InterPro" id="IPR043128">
    <property type="entry name" value="Rev_trsase/Diguanyl_cyclase"/>
</dbReference>
<evidence type="ECO:0000256" key="1">
    <source>
        <dbReference type="ARBA" id="ARBA00012528"/>
    </source>
</evidence>
<protein>
    <recommendedName>
        <fullName evidence="1">diguanylate cyclase</fullName>
        <ecNumber evidence="1">2.7.7.65</ecNumber>
    </recommendedName>
</protein>
<dbReference type="PANTHER" id="PTHR45138">
    <property type="entry name" value="REGULATORY COMPONENTS OF SENSORY TRANSDUCTION SYSTEM"/>
    <property type="match status" value="1"/>
</dbReference>
<dbReference type="NCBIfam" id="TIGR00254">
    <property type="entry name" value="GGDEF"/>
    <property type="match status" value="1"/>
</dbReference>
<feature type="transmembrane region" description="Helical" evidence="3">
    <location>
        <begin position="20"/>
        <end position="40"/>
    </location>
</feature>
<proteinExistence type="predicted"/>
<dbReference type="Proteomes" id="UP000603317">
    <property type="component" value="Unassembled WGS sequence"/>
</dbReference>
<keyword evidence="3" id="KW-0472">Membrane</keyword>
<name>A0ABQ1F2D6_9SPHN</name>
<comment type="caution">
    <text evidence="5">The sequence shown here is derived from an EMBL/GenBank/DDBJ whole genome shotgun (WGS) entry which is preliminary data.</text>
</comment>
<gene>
    <name evidence="5" type="ORF">GCM10010923_02350</name>
</gene>
<accession>A0ABQ1F2D6</accession>
<organism evidence="5 6">
    <name type="scientific">Blastomonas marina</name>
    <dbReference type="NCBI Taxonomy" id="1867408"/>
    <lineage>
        <taxon>Bacteria</taxon>
        <taxon>Pseudomonadati</taxon>
        <taxon>Pseudomonadota</taxon>
        <taxon>Alphaproteobacteria</taxon>
        <taxon>Sphingomonadales</taxon>
        <taxon>Sphingomonadaceae</taxon>
        <taxon>Blastomonas</taxon>
    </lineage>
</organism>
<dbReference type="Gene3D" id="3.30.70.270">
    <property type="match status" value="1"/>
</dbReference>
<dbReference type="InterPro" id="IPR000160">
    <property type="entry name" value="GGDEF_dom"/>
</dbReference>
<dbReference type="SMART" id="SM00267">
    <property type="entry name" value="GGDEF"/>
    <property type="match status" value="1"/>
</dbReference>
<reference evidence="6" key="1">
    <citation type="journal article" date="2019" name="Int. J. Syst. Evol. Microbiol.">
        <title>The Global Catalogue of Microorganisms (GCM) 10K type strain sequencing project: providing services to taxonomists for standard genome sequencing and annotation.</title>
        <authorList>
            <consortium name="The Broad Institute Genomics Platform"/>
            <consortium name="The Broad Institute Genome Sequencing Center for Infectious Disease"/>
            <person name="Wu L."/>
            <person name="Ma J."/>
        </authorList>
    </citation>
    <scope>NUCLEOTIDE SEQUENCE [LARGE SCALE GENOMIC DNA]</scope>
    <source>
        <strain evidence="6">CGMCC 1.15297</strain>
    </source>
</reference>
<dbReference type="SUPFAM" id="SSF55073">
    <property type="entry name" value="Nucleotide cyclase"/>
    <property type="match status" value="1"/>
</dbReference>
<dbReference type="InterPro" id="IPR029787">
    <property type="entry name" value="Nucleotide_cyclase"/>
</dbReference>
<sequence length="279" mass="30065">MRIYNATRFLFPRSYRLRVFAICFGSVHVPLITFLVVQGLRGEWEWSTFAALLIATLVGTIVAVIGLAGLLAPIELAMARLAQLQAGEPVDECPDGGEDLAGDLLRATAGAAQSANQRIDLLKGVASTDTLTGLANRRGFLESLQASMRRGDRGTLALLDGDRFKQVNDRLGHGEGDRLLKTIANKIRDGIRETDIAARWGGDEFVIFFDGLDREAAEAVVTRVHAAVLRRPAALLDGEPVAFSAGFAELSGPGRAALDKAMAHADRALYENKGRRVSV</sequence>
<dbReference type="PROSITE" id="PS50887">
    <property type="entry name" value="GGDEF"/>
    <property type="match status" value="1"/>
</dbReference>
<dbReference type="RefSeq" id="WP_188640962.1">
    <property type="nucleotide sequence ID" value="NZ_BMID01000001.1"/>
</dbReference>
<dbReference type="EMBL" id="BMID01000001">
    <property type="protein sequence ID" value="GFZ97837.1"/>
    <property type="molecule type" value="Genomic_DNA"/>
</dbReference>
<dbReference type="EC" id="2.7.7.65" evidence="1"/>
<comment type="catalytic activity">
    <reaction evidence="2">
        <text>2 GTP = 3',3'-c-di-GMP + 2 diphosphate</text>
        <dbReference type="Rhea" id="RHEA:24898"/>
        <dbReference type="ChEBI" id="CHEBI:33019"/>
        <dbReference type="ChEBI" id="CHEBI:37565"/>
        <dbReference type="ChEBI" id="CHEBI:58805"/>
        <dbReference type="EC" id="2.7.7.65"/>
    </reaction>
</comment>
<dbReference type="CDD" id="cd01949">
    <property type="entry name" value="GGDEF"/>
    <property type="match status" value="1"/>
</dbReference>
<evidence type="ECO:0000256" key="2">
    <source>
        <dbReference type="ARBA" id="ARBA00034247"/>
    </source>
</evidence>
<evidence type="ECO:0000313" key="5">
    <source>
        <dbReference type="EMBL" id="GFZ97837.1"/>
    </source>
</evidence>
<evidence type="ECO:0000256" key="3">
    <source>
        <dbReference type="SAM" id="Phobius"/>
    </source>
</evidence>
<feature type="transmembrane region" description="Helical" evidence="3">
    <location>
        <begin position="46"/>
        <end position="71"/>
    </location>
</feature>
<feature type="domain" description="GGDEF" evidence="4">
    <location>
        <begin position="152"/>
        <end position="279"/>
    </location>
</feature>
<dbReference type="Pfam" id="PF00990">
    <property type="entry name" value="GGDEF"/>
    <property type="match status" value="1"/>
</dbReference>
<dbReference type="PANTHER" id="PTHR45138:SF9">
    <property type="entry name" value="DIGUANYLATE CYCLASE DGCM-RELATED"/>
    <property type="match status" value="1"/>
</dbReference>
<keyword evidence="3" id="KW-1133">Transmembrane helix</keyword>
<evidence type="ECO:0000313" key="6">
    <source>
        <dbReference type="Proteomes" id="UP000603317"/>
    </source>
</evidence>
<dbReference type="InterPro" id="IPR050469">
    <property type="entry name" value="Diguanylate_Cyclase"/>
</dbReference>
<keyword evidence="6" id="KW-1185">Reference proteome</keyword>